<evidence type="ECO:0000313" key="2">
    <source>
        <dbReference type="Proteomes" id="UP000247702"/>
    </source>
</evidence>
<evidence type="ECO:0000313" key="1">
    <source>
        <dbReference type="EMBL" id="GBC09187.1"/>
    </source>
</evidence>
<gene>
    <name evidence="1" type="ORF">RclHR1_08680004</name>
</gene>
<name>A0A2Z6SNQ6_9GLOM</name>
<reference evidence="1 2" key="1">
    <citation type="submission" date="2017-11" db="EMBL/GenBank/DDBJ databases">
        <title>The genome of Rhizophagus clarus HR1 reveals common genetic basis of auxotrophy among arbuscular mycorrhizal fungi.</title>
        <authorList>
            <person name="Kobayashi Y."/>
        </authorList>
    </citation>
    <scope>NUCLEOTIDE SEQUENCE [LARGE SCALE GENOMIC DNA]</scope>
    <source>
        <strain evidence="1 2">HR1</strain>
    </source>
</reference>
<comment type="caution">
    <text evidence="1">The sequence shown here is derived from an EMBL/GenBank/DDBJ whole genome shotgun (WGS) entry which is preliminary data.</text>
</comment>
<dbReference type="AlphaFoldDB" id="A0A2Z6SNQ6"/>
<organism evidence="1 2">
    <name type="scientific">Rhizophagus clarus</name>
    <dbReference type="NCBI Taxonomy" id="94130"/>
    <lineage>
        <taxon>Eukaryota</taxon>
        <taxon>Fungi</taxon>
        <taxon>Fungi incertae sedis</taxon>
        <taxon>Mucoromycota</taxon>
        <taxon>Glomeromycotina</taxon>
        <taxon>Glomeromycetes</taxon>
        <taxon>Glomerales</taxon>
        <taxon>Glomeraceae</taxon>
        <taxon>Rhizophagus</taxon>
    </lineage>
</organism>
<protein>
    <submittedName>
        <fullName evidence="1">Uncharacterized protein</fullName>
    </submittedName>
</protein>
<sequence>MIYLDSETVYNNYYNLINTTNIISIRDLFKTQHNPSLWIIIKDLLRHYKHNLTLVKIKAHTINSRHNEVDAYIKNSHNNINDIFPTNLSFSHLDTSNFIPTWNNYIIETNLRRFIRLTTRIYSLEKFFNLNRNSKYHMLDLQWDITFEYINSQTEDETYFTTNHFLHKVKWQKIQRLIEELPTIEHLKKSLYDVYRNILCVHCKKKKETFQYVWTCKYNKKFMKTIIKEAINLISESQNITWKVTRIHLQHF</sequence>
<keyword evidence="2" id="KW-1185">Reference proteome</keyword>
<dbReference type="EMBL" id="BEXD01004279">
    <property type="protein sequence ID" value="GBC09187.1"/>
    <property type="molecule type" value="Genomic_DNA"/>
</dbReference>
<proteinExistence type="predicted"/>
<accession>A0A2Z6SNQ6</accession>
<dbReference type="Proteomes" id="UP000247702">
    <property type="component" value="Unassembled WGS sequence"/>
</dbReference>